<sequence length="230" mass="24087">MEYNLTGAFLVGLMGAGHCFGMCGGLVGAFSSQLPTARRGQNPLAQQLSFLLPYNLGRILSYSLAGALVGGSAAGLGMLFDIDIYLLVLRLIAGVMMIAMGLYIARIWAGLVQIERLGQGLWRLLKPLSQKVLPVTHPGQALVAGMVWGWLPCGLVYSTLTWAVASGSAGQGALIMLCFGLGTLPALLSAGVAAKALADWAQKRAVRLIAGLLLVGFGIQTLYIALAQLD</sequence>
<evidence type="ECO:0000256" key="1">
    <source>
        <dbReference type="SAM" id="Phobius"/>
    </source>
</evidence>
<dbReference type="PANTHER" id="PTHR42208">
    <property type="entry name" value="HEAVY METAL TRANSPORTER-RELATED"/>
    <property type="match status" value="1"/>
</dbReference>
<keyword evidence="1" id="KW-0812">Transmembrane</keyword>
<keyword evidence="1" id="KW-0472">Membrane</keyword>
<dbReference type="PANTHER" id="PTHR42208:SF1">
    <property type="entry name" value="HEAVY METAL TRANSPORTER"/>
    <property type="match status" value="1"/>
</dbReference>
<feature type="transmembrane region" description="Helical" evidence="1">
    <location>
        <begin position="6"/>
        <end position="30"/>
    </location>
</feature>
<proteinExistence type="predicted"/>
<feature type="transmembrane region" description="Helical" evidence="1">
    <location>
        <begin position="205"/>
        <end position="226"/>
    </location>
</feature>
<dbReference type="RefSeq" id="WP_071238154.1">
    <property type="nucleotide sequence ID" value="NZ_JACDTT010000006.1"/>
</dbReference>
<feature type="transmembrane region" description="Helical" evidence="1">
    <location>
        <begin position="86"/>
        <end position="111"/>
    </location>
</feature>
<evidence type="ECO:0000313" key="4">
    <source>
        <dbReference type="Proteomes" id="UP000254069"/>
    </source>
</evidence>
<evidence type="ECO:0000259" key="2">
    <source>
        <dbReference type="Pfam" id="PF13386"/>
    </source>
</evidence>
<dbReference type="EMBL" id="UGYO01000002">
    <property type="protein sequence ID" value="SUJ06905.1"/>
    <property type="molecule type" value="Genomic_DNA"/>
</dbReference>
<evidence type="ECO:0000313" key="3">
    <source>
        <dbReference type="EMBL" id="SUJ06905.1"/>
    </source>
</evidence>
<feature type="domain" description="Urease accessory protein UreH-like transmembrane" evidence="2">
    <location>
        <begin position="8"/>
        <end position="219"/>
    </location>
</feature>
<dbReference type="InterPro" id="IPR039447">
    <property type="entry name" value="UreH-like_TM_dom"/>
</dbReference>
<dbReference type="Pfam" id="PF13386">
    <property type="entry name" value="DsbD_2"/>
    <property type="match status" value="1"/>
</dbReference>
<dbReference type="Proteomes" id="UP000254069">
    <property type="component" value="Unassembled WGS sequence"/>
</dbReference>
<organism evidence="3 4">
    <name type="scientific">Shewanella algae</name>
    <dbReference type="NCBI Taxonomy" id="38313"/>
    <lineage>
        <taxon>Bacteria</taxon>
        <taxon>Pseudomonadati</taxon>
        <taxon>Pseudomonadota</taxon>
        <taxon>Gammaproteobacteria</taxon>
        <taxon>Alteromonadales</taxon>
        <taxon>Shewanellaceae</taxon>
        <taxon>Shewanella</taxon>
    </lineage>
</organism>
<protein>
    <submittedName>
        <fullName evidence="3">Uncharacterized conserved protein</fullName>
    </submittedName>
</protein>
<keyword evidence="1" id="KW-1133">Transmembrane helix</keyword>
<feature type="transmembrane region" description="Helical" evidence="1">
    <location>
        <begin position="171"/>
        <end position="193"/>
    </location>
</feature>
<feature type="transmembrane region" description="Helical" evidence="1">
    <location>
        <begin position="59"/>
        <end position="80"/>
    </location>
</feature>
<gene>
    <name evidence="3" type="ORF">NCTC10738_03920</name>
</gene>
<reference evidence="3 4" key="1">
    <citation type="submission" date="2018-06" db="EMBL/GenBank/DDBJ databases">
        <authorList>
            <consortium name="Pathogen Informatics"/>
            <person name="Doyle S."/>
        </authorList>
    </citation>
    <scope>NUCLEOTIDE SEQUENCE [LARGE SCALE GENOMIC DNA]</scope>
    <source>
        <strain evidence="3 4">NCTC10738</strain>
    </source>
</reference>
<accession>A0A380BTF9</accession>
<dbReference type="AlphaFoldDB" id="A0A380BTF9"/>
<name>A0A380BTF9_9GAMM</name>
<keyword evidence="4" id="KW-1185">Reference proteome</keyword>